<evidence type="ECO:0000256" key="8">
    <source>
        <dbReference type="ARBA" id="ARBA00023242"/>
    </source>
</evidence>
<accession>A0A9P6UCB1</accession>
<feature type="region of interest" description="Disordered" evidence="11">
    <location>
        <begin position="332"/>
        <end position="351"/>
    </location>
</feature>
<dbReference type="InterPro" id="IPR013087">
    <property type="entry name" value="Znf_C2H2_type"/>
</dbReference>
<dbReference type="InterPro" id="IPR013783">
    <property type="entry name" value="Ig-like_fold"/>
</dbReference>
<gene>
    <name evidence="13" type="primary">SPT23_1</name>
    <name evidence="13" type="ORF">DFQ27_004441</name>
</gene>
<dbReference type="EMBL" id="JAAAJB010000031">
    <property type="protein sequence ID" value="KAG0269201.1"/>
    <property type="molecule type" value="Genomic_DNA"/>
</dbReference>
<feature type="region of interest" description="Disordered" evidence="11">
    <location>
        <begin position="123"/>
        <end position="162"/>
    </location>
</feature>
<feature type="compositionally biased region" description="Polar residues" evidence="11">
    <location>
        <begin position="679"/>
        <end position="691"/>
    </location>
</feature>
<feature type="compositionally biased region" description="Low complexity" evidence="11">
    <location>
        <begin position="42"/>
        <end position="53"/>
    </location>
</feature>
<feature type="region of interest" description="Disordered" evidence="11">
    <location>
        <begin position="435"/>
        <end position="457"/>
    </location>
</feature>
<dbReference type="PROSITE" id="PS50297">
    <property type="entry name" value="ANK_REP_REGION"/>
    <property type="match status" value="1"/>
</dbReference>
<keyword evidence="9" id="KW-0040">ANK repeat</keyword>
<feature type="region of interest" description="Disordered" evidence="11">
    <location>
        <begin position="1359"/>
        <end position="1401"/>
    </location>
</feature>
<evidence type="ECO:0000256" key="7">
    <source>
        <dbReference type="ARBA" id="ARBA00023163"/>
    </source>
</evidence>
<evidence type="ECO:0000256" key="2">
    <source>
        <dbReference type="ARBA" id="ARBA00022723"/>
    </source>
</evidence>
<feature type="compositionally biased region" description="Basic and acidic residues" evidence="11">
    <location>
        <begin position="1427"/>
        <end position="1440"/>
    </location>
</feature>
<feature type="compositionally biased region" description="Pro residues" evidence="11">
    <location>
        <begin position="1051"/>
        <end position="1060"/>
    </location>
</feature>
<evidence type="ECO:0000256" key="11">
    <source>
        <dbReference type="SAM" id="MobiDB-lite"/>
    </source>
</evidence>
<evidence type="ECO:0000256" key="1">
    <source>
        <dbReference type="ARBA" id="ARBA00004123"/>
    </source>
</evidence>
<feature type="compositionally biased region" description="Low complexity" evidence="11">
    <location>
        <begin position="1061"/>
        <end position="1072"/>
    </location>
</feature>
<reference evidence="13" key="1">
    <citation type="journal article" date="2020" name="Fungal Divers.">
        <title>Resolving the Mortierellaceae phylogeny through synthesis of multi-gene phylogenetics and phylogenomics.</title>
        <authorList>
            <person name="Vandepol N."/>
            <person name="Liber J."/>
            <person name="Desiro A."/>
            <person name="Na H."/>
            <person name="Kennedy M."/>
            <person name="Barry K."/>
            <person name="Grigoriev I.V."/>
            <person name="Miller A.N."/>
            <person name="O'Donnell K."/>
            <person name="Stajich J.E."/>
            <person name="Bonito G."/>
        </authorList>
    </citation>
    <scope>NUCLEOTIDE SEQUENCE</scope>
    <source>
        <strain evidence="13">BC1065</strain>
    </source>
</reference>
<feature type="region of interest" description="Disordered" evidence="11">
    <location>
        <begin position="38"/>
        <end position="83"/>
    </location>
</feature>
<feature type="region of interest" description="Disordered" evidence="11">
    <location>
        <begin position="927"/>
        <end position="1272"/>
    </location>
</feature>
<dbReference type="GO" id="GO:0008270">
    <property type="term" value="F:zinc ion binding"/>
    <property type="evidence" value="ECO:0007669"/>
    <property type="project" value="UniProtKB-KW"/>
</dbReference>
<feature type="repeat" description="ANK" evidence="9">
    <location>
        <begin position="825"/>
        <end position="857"/>
    </location>
</feature>
<comment type="subcellular location">
    <subcellularLocation>
        <location evidence="1">Nucleus</location>
    </subcellularLocation>
</comment>
<keyword evidence="3" id="KW-0677">Repeat</keyword>
<feature type="compositionally biased region" description="Low complexity" evidence="11">
    <location>
        <begin position="1555"/>
        <end position="1566"/>
    </location>
</feature>
<feature type="region of interest" description="Disordered" evidence="11">
    <location>
        <begin position="470"/>
        <end position="548"/>
    </location>
</feature>
<dbReference type="Pfam" id="PF00096">
    <property type="entry name" value="zf-C2H2"/>
    <property type="match status" value="2"/>
</dbReference>
<evidence type="ECO:0000256" key="4">
    <source>
        <dbReference type="ARBA" id="ARBA00022771"/>
    </source>
</evidence>
<feature type="compositionally biased region" description="Basic and acidic residues" evidence="11">
    <location>
        <begin position="1087"/>
        <end position="1099"/>
    </location>
</feature>
<keyword evidence="2" id="KW-0479">Metal-binding</keyword>
<dbReference type="SUPFAM" id="SSF57667">
    <property type="entry name" value="beta-beta-alpha zinc fingers"/>
    <property type="match status" value="2"/>
</dbReference>
<feature type="region of interest" description="Disordered" evidence="11">
    <location>
        <begin position="673"/>
        <end position="735"/>
    </location>
</feature>
<name>A0A9P6UCB1_9FUNG</name>
<evidence type="ECO:0000256" key="6">
    <source>
        <dbReference type="ARBA" id="ARBA00023015"/>
    </source>
</evidence>
<comment type="caution">
    <text evidence="13">The sequence shown here is derived from an EMBL/GenBank/DDBJ whole genome shotgun (WGS) entry which is preliminary data.</text>
</comment>
<proteinExistence type="predicted"/>
<feature type="region of interest" description="Disordered" evidence="11">
    <location>
        <begin position="188"/>
        <end position="213"/>
    </location>
</feature>
<evidence type="ECO:0000313" key="14">
    <source>
        <dbReference type="Proteomes" id="UP000807716"/>
    </source>
</evidence>
<evidence type="ECO:0000256" key="10">
    <source>
        <dbReference type="PROSITE-ProRule" id="PRU00042"/>
    </source>
</evidence>
<evidence type="ECO:0000256" key="3">
    <source>
        <dbReference type="ARBA" id="ARBA00022737"/>
    </source>
</evidence>
<evidence type="ECO:0000256" key="5">
    <source>
        <dbReference type="ARBA" id="ARBA00022833"/>
    </source>
</evidence>
<feature type="compositionally biased region" description="Low complexity" evidence="11">
    <location>
        <begin position="147"/>
        <end position="162"/>
    </location>
</feature>
<feature type="compositionally biased region" description="Low complexity" evidence="11">
    <location>
        <begin position="1490"/>
        <end position="1500"/>
    </location>
</feature>
<feature type="compositionally biased region" description="Basic and acidic residues" evidence="11">
    <location>
        <begin position="439"/>
        <end position="453"/>
    </location>
</feature>
<feature type="compositionally biased region" description="Basic and acidic residues" evidence="11">
    <location>
        <begin position="1543"/>
        <end position="1554"/>
    </location>
</feature>
<evidence type="ECO:0000256" key="9">
    <source>
        <dbReference type="PROSITE-ProRule" id="PRU00023"/>
    </source>
</evidence>
<dbReference type="SMART" id="SM00355">
    <property type="entry name" value="ZnF_C2H2"/>
    <property type="match status" value="3"/>
</dbReference>
<dbReference type="InterPro" id="IPR036236">
    <property type="entry name" value="Znf_C2H2_sf"/>
</dbReference>
<dbReference type="OrthoDB" id="8922241at2759"/>
<dbReference type="InterPro" id="IPR014756">
    <property type="entry name" value="Ig_E-set"/>
</dbReference>
<dbReference type="Gene3D" id="2.60.40.10">
    <property type="entry name" value="Immunoglobulins"/>
    <property type="match status" value="1"/>
</dbReference>
<dbReference type="PROSITE" id="PS50088">
    <property type="entry name" value="ANK_REPEAT"/>
    <property type="match status" value="1"/>
</dbReference>
<evidence type="ECO:0000259" key="12">
    <source>
        <dbReference type="PROSITE" id="PS50157"/>
    </source>
</evidence>
<feature type="compositionally biased region" description="Low complexity" evidence="11">
    <location>
        <begin position="986"/>
        <end position="1004"/>
    </location>
</feature>
<keyword evidence="7" id="KW-0804">Transcription</keyword>
<sequence>MIVSEADARFLPFTNKRHIRWEATTGTVSAVTTGIPQLHPHQQQQQQQQQQQPPTAPPTTRASPHLLPAQAVSPPLPAVSQVQSPHKTAAAFAPTAAHSSIAPLTSSSTTNVITSAATSTAAITSTEDQEYPLRTPSPLLPPPPPAKTTSTSSSSSSASMTSQHDFILAHQESQNYLVTSPLMSEASLPDELSLSAPSTRHPTAAQQPSLPYHTNSNNNNNNNHHHHINNNFNNNGKYQLTVSTFHKRNQDTNSFRTGQQFLIRLDLKPPQLESLPQLMTLILPRKMVQGQSKVKHGETPTDPNPYYLKVTVHLASTEAVVQACPECCHKSEGKVRKPSTGPGAPAKSHINNENVDPGQILQFCVSDHIVDFSLGTTTVMAKVLCSSTHHDKRGNNDRYFFEFTLWQYTHDQKIRVGSCRTKDILFTGNHKNKSMASFSEDKSDVKHQRKEDDSGLPAAILNGSQLLFTEEPDSLSDGHGAQDGPMRSFSPYNNVRHSGHAHPQPGSSAMTVDSPRSRQNSQHSPDVDGYHSRHAPYQASNTSSMTDARLVRVRSGIEDLSLSPHGHFGQNGAPTKSRSWSDVSTAPVISRIIPAVGDMLGGTEVTLIGSGFRNGLIPYFDTLPATDSPSSSGDRPSPEAQFSYADKTGLALAELVAEILVLGRDGVEWTRERKESAASGRSTDFSESAGQSLGGLGDLRSRATRMVRRGSVRRDSSDLSGYPGRTNSFVNDGYPHPVEEEEFDRLVTEMMSMSVAQTTMPSPQTNKALESTVLKALETSDGLQHLSMQNDNRHTVLHLAVVLEMESLAEFLLKENIEVDAADWNGFTALHYACWMGQNSIAKLLEQHGASNTLRNCHNAVAHQLLPSSTGPEVNQDLVRMYHPAVYASKQQAPLKQTHSAHFGYSLHHNLKDNVLEEYSRAKKSRNFYGKSSSMDTIPSHDSQTRMRQGDVPPPPHSPLHHRVGHRPPSPLREAYPPNPNPSYVPPSHATSSGASQPSSSASSRMYLHPVDGVPRNESLPSIRYDHNDRDERDLGPTAYPQRAYHHPPSPRHPPPPPSPHTQSPQAHSPSHMPRYSAHGDSSPAEPSHEQHLGKHSDRMLPSFGRNLPMPYAYRDEPGHGLAPTHGEPPRVMPPKRSGSMPIHRHDGHMNVDPRALSSLRDEYPPSRPMAGHAPGVPGSAHPSHVYNRPMGSPLTGSGTASGSGSHQSGGTTKDTRGGGAGNGGGSSGGGGGGGGAEANGTPSLSQSAMNAKGGRRANNASHTCTHPGCNKSFTRPFNLRAHMRVHTAERPYKCDVCALAFSRLHDRNRHAKLHTGIKPYECSYCHHQFIRPDALRRHLGRSGGAGCGQKAAAAAAAATTPTTTTGAASAAPGTTGSSNNGAAEGSTSATSGVGAAGPSVSANGVCRTSGGASGAVVAALGDSAIKRDMHNGGDGHREDTEMDEDDEPLDDEEVDDMDEDDEGVLDDGDAGEEDGAYDAEMEANDEGEQQQQQQKQQKQLVQPASGRASYATSPQPMSSEQASGGESMETDHRPHHHQPHRQNADSHHGDHQHQQQQQQHHNNNNSNYHTDGRETHVNSTRGGIPTTTITSTPPIHSVTPPYPADALATPSATPTAP</sequence>
<feature type="compositionally biased region" description="Low complexity" evidence="11">
    <location>
        <begin position="1192"/>
        <end position="1213"/>
    </location>
</feature>
<dbReference type="FunFam" id="3.30.160.60:FF:000032">
    <property type="entry name" value="Krueppel-like factor 4"/>
    <property type="match status" value="1"/>
</dbReference>
<feature type="domain" description="C2H2-type" evidence="12">
    <location>
        <begin position="1293"/>
        <end position="1320"/>
    </location>
</feature>
<feature type="domain" description="C2H2-type" evidence="12">
    <location>
        <begin position="1263"/>
        <end position="1292"/>
    </location>
</feature>
<dbReference type="SUPFAM" id="SSF81296">
    <property type="entry name" value="E set domains"/>
    <property type="match status" value="1"/>
</dbReference>
<dbReference type="PROSITE" id="PS50157">
    <property type="entry name" value="ZINC_FINGER_C2H2_2"/>
    <property type="match status" value="2"/>
</dbReference>
<dbReference type="GO" id="GO:0005634">
    <property type="term" value="C:nucleus"/>
    <property type="evidence" value="ECO:0007669"/>
    <property type="project" value="UniProtKB-SubCell"/>
</dbReference>
<keyword evidence="8" id="KW-0539">Nucleus</keyword>
<dbReference type="Pfam" id="PF12796">
    <property type="entry name" value="Ank_2"/>
    <property type="match status" value="1"/>
</dbReference>
<dbReference type="InterPro" id="IPR002110">
    <property type="entry name" value="Ankyrin_rpt"/>
</dbReference>
<feature type="compositionally biased region" description="Gly residues" evidence="11">
    <location>
        <begin position="1218"/>
        <end position="1238"/>
    </location>
</feature>
<feature type="compositionally biased region" description="Polar residues" evidence="11">
    <location>
        <begin position="1511"/>
        <end position="1525"/>
    </location>
</feature>
<keyword evidence="5" id="KW-0862">Zinc</keyword>
<dbReference type="InterPro" id="IPR050888">
    <property type="entry name" value="ZnF_C2H2-type_TF"/>
</dbReference>
<dbReference type="PANTHER" id="PTHR24406">
    <property type="entry name" value="TRANSCRIPTIONAL REPRESSOR CTCFL-RELATED"/>
    <property type="match status" value="1"/>
</dbReference>
<dbReference type="SUPFAM" id="SSF48403">
    <property type="entry name" value="Ankyrin repeat"/>
    <property type="match status" value="1"/>
</dbReference>
<feature type="compositionally biased region" description="Basic residues" evidence="11">
    <location>
        <begin position="702"/>
        <end position="711"/>
    </location>
</feature>
<dbReference type="Gene3D" id="3.30.160.60">
    <property type="entry name" value="Classic Zinc Finger"/>
    <property type="match status" value="3"/>
</dbReference>
<feature type="compositionally biased region" description="Polar residues" evidence="11">
    <location>
        <begin position="930"/>
        <end position="942"/>
    </location>
</feature>
<dbReference type="PROSITE" id="PS00028">
    <property type="entry name" value="ZINC_FINGER_C2H2_1"/>
    <property type="match status" value="2"/>
</dbReference>
<feature type="compositionally biased region" description="Polar residues" evidence="11">
    <location>
        <begin position="1380"/>
        <end position="1392"/>
    </location>
</feature>
<dbReference type="Gene3D" id="1.25.40.20">
    <property type="entry name" value="Ankyrin repeat-containing domain"/>
    <property type="match status" value="1"/>
</dbReference>
<dbReference type="CDD" id="cd00102">
    <property type="entry name" value="IPT"/>
    <property type="match status" value="1"/>
</dbReference>
<dbReference type="InterPro" id="IPR036770">
    <property type="entry name" value="Ankyrin_rpt-contain_sf"/>
</dbReference>
<organism evidence="13 14">
    <name type="scientific">Actinomortierella ambigua</name>
    <dbReference type="NCBI Taxonomy" id="1343610"/>
    <lineage>
        <taxon>Eukaryota</taxon>
        <taxon>Fungi</taxon>
        <taxon>Fungi incertae sedis</taxon>
        <taxon>Mucoromycota</taxon>
        <taxon>Mortierellomycotina</taxon>
        <taxon>Mortierellomycetes</taxon>
        <taxon>Mortierellales</taxon>
        <taxon>Mortierellaceae</taxon>
        <taxon>Actinomortierella</taxon>
    </lineage>
</organism>
<protein>
    <submittedName>
        <fullName evidence="13">SPT3 Dosage dependent suppressor of Ty-induced promoter mutations-like protein</fullName>
    </submittedName>
</protein>
<dbReference type="Proteomes" id="UP000807716">
    <property type="component" value="Unassembled WGS sequence"/>
</dbReference>
<feature type="compositionally biased region" description="Low complexity" evidence="11">
    <location>
        <begin position="1580"/>
        <end position="1618"/>
    </location>
</feature>
<feature type="compositionally biased region" description="Acidic residues" evidence="11">
    <location>
        <begin position="1441"/>
        <end position="1489"/>
    </location>
</feature>
<evidence type="ECO:0000313" key="13">
    <source>
        <dbReference type="EMBL" id="KAG0269201.1"/>
    </source>
</evidence>
<keyword evidence="6" id="KW-0805">Transcription regulation</keyword>
<feature type="compositionally biased region" description="Basic and acidic residues" evidence="11">
    <location>
        <begin position="1024"/>
        <end position="1035"/>
    </location>
</feature>
<dbReference type="SMART" id="SM00248">
    <property type="entry name" value="ANK"/>
    <property type="match status" value="2"/>
</dbReference>
<feature type="compositionally biased region" description="Polar residues" evidence="11">
    <location>
        <begin position="195"/>
        <end position="209"/>
    </location>
</feature>
<feature type="region of interest" description="Disordered" evidence="11">
    <location>
        <begin position="1427"/>
        <end position="1618"/>
    </location>
</feature>
<feature type="compositionally biased region" description="Low complexity" evidence="11">
    <location>
        <begin position="1359"/>
        <end position="1379"/>
    </location>
</feature>
<keyword evidence="14" id="KW-1185">Reference proteome</keyword>
<keyword evidence="4 10" id="KW-0863">Zinc-finger</keyword>